<dbReference type="InterPro" id="IPR050216">
    <property type="entry name" value="LRR_domain-containing"/>
</dbReference>
<evidence type="ECO:0000256" key="1">
    <source>
        <dbReference type="ARBA" id="ARBA00022614"/>
    </source>
</evidence>
<accession>A0A1X2HTB7</accession>
<sequence>MEKHGLITPFSSQEMDFDCIDDDEPETVDWLDTDVSEDDDFLPPEYDRQKATVKKRSRALSAQDQQLVRRRLEEQVKESLSQTEQVRQAVDAAVDNGADYVDLSHMGLTEIPEEIKELQHVTVLRKDRIQNTSLKLYLYANDLVRLPPYLFMLKNLSVLSLRHNKLAVLPPQIALLQNLVELSLGNNLLEHLPAEILTLPYLTTVSVCPNPFLSPPADGTNFQQHVRPVPSLVEIASRMVLTSNTPATVMDTSIPCEIKRRLADVSVADKCYSCHQPFSTPCVDRVSWRDFFGAIVPLRFRFCSLHCASLSSH</sequence>
<dbReference type="InterPro" id="IPR003591">
    <property type="entry name" value="Leu-rich_rpt_typical-subtyp"/>
</dbReference>
<reference evidence="5 6" key="1">
    <citation type="submission" date="2016-07" db="EMBL/GenBank/DDBJ databases">
        <title>Pervasive Adenine N6-methylation of Active Genes in Fungi.</title>
        <authorList>
            <consortium name="DOE Joint Genome Institute"/>
            <person name="Mondo S.J."/>
            <person name="Dannebaum R.O."/>
            <person name="Kuo R.C."/>
            <person name="Labutti K."/>
            <person name="Haridas S."/>
            <person name="Kuo A."/>
            <person name="Salamov A."/>
            <person name="Ahrendt S.R."/>
            <person name="Lipzen A."/>
            <person name="Sullivan W."/>
            <person name="Andreopoulos W.B."/>
            <person name="Clum A."/>
            <person name="Lindquist E."/>
            <person name="Daum C."/>
            <person name="Ramamoorthy G.K."/>
            <person name="Gryganskyi A."/>
            <person name="Culley D."/>
            <person name="Magnuson J.K."/>
            <person name="James T.Y."/>
            <person name="O'Malley M.A."/>
            <person name="Stajich J.E."/>
            <person name="Spatafora J.W."/>
            <person name="Visel A."/>
            <person name="Grigoriev I.V."/>
        </authorList>
    </citation>
    <scope>NUCLEOTIDE SEQUENCE [LARGE SCALE GENOMIC DNA]</scope>
    <source>
        <strain evidence="5 6">NRRL 2496</strain>
    </source>
</reference>
<dbReference type="GO" id="GO:0005737">
    <property type="term" value="C:cytoplasm"/>
    <property type="evidence" value="ECO:0007669"/>
    <property type="project" value="TreeGrafter"/>
</dbReference>
<dbReference type="PROSITE" id="PS51450">
    <property type="entry name" value="LRR"/>
    <property type="match status" value="1"/>
</dbReference>
<keyword evidence="6" id="KW-1185">Reference proteome</keyword>
<gene>
    <name evidence="5" type="ORF">BCR43DRAFT_482218</name>
</gene>
<dbReference type="InterPro" id="IPR032675">
    <property type="entry name" value="LRR_dom_sf"/>
</dbReference>
<dbReference type="InterPro" id="IPR001611">
    <property type="entry name" value="Leu-rich_rpt"/>
</dbReference>
<feature type="region of interest" description="Disordered" evidence="4">
    <location>
        <begin position="34"/>
        <end position="55"/>
    </location>
</feature>
<evidence type="ECO:0000256" key="4">
    <source>
        <dbReference type="SAM" id="MobiDB-lite"/>
    </source>
</evidence>
<evidence type="ECO:0000256" key="2">
    <source>
        <dbReference type="ARBA" id="ARBA00022737"/>
    </source>
</evidence>
<organism evidence="5 6">
    <name type="scientific">Syncephalastrum racemosum</name>
    <name type="common">Filamentous fungus</name>
    <dbReference type="NCBI Taxonomy" id="13706"/>
    <lineage>
        <taxon>Eukaryota</taxon>
        <taxon>Fungi</taxon>
        <taxon>Fungi incertae sedis</taxon>
        <taxon>Mucoromycota</taxon>
        <taxon>Mucoromycotina</taxon>
        <taxon>Mucoromycetes</taxon>
        <taxon>Mucorales</taxon>
        <taxon>Syncephalastraceae</taxon>
        <taxon>Syncephalastrum</taxon>
    </lineage>
</organism>
<dbReference type="PANTHER" id="PTHR48051:SF54">
    <property type="entry name" value="LEUCINE-RICH REPEAT-CONTAINING PROTEIN"/>
    <property type="match status" value="1"/>
</dbReference>
<protein>
    <submittedName>
        <fullName evidence="5">Uncharacterized protein</fullName>
    </submittedName>
</protein>
<dbReference type="Proteomes" id="UP000242180">
    <property type="component" value="Unassembled WGS sequence"/>
</dbReference>
<comment type="caution">
    <text evidence="5">The sequence shown here is derived from an EMBL/GenBank/DDBJ whole genome shotgun (WGS) entry which is preliminary data.</text>
</comment>
<evidence type="ECO:0000313" key="6">
    <source>
        <dbReference type="Proteomes" id="UP000242180"/>
    </source>
</evidence>
<dbReference type="Gene3D" id="3.80.10.10">
    <property type="entry name" value="Ribonuclease Inhibitor"/>
    <property type="match status" value="1"/>
</dbReference>
<proteinExistence type="predicted"/>
<dbReference type="EMBL" id="MCGN01000001">
    <property type="protein sequence ID" value="ORZ02816.1"/>
    <property type="molecule type" value="Genomic_DNA"/>
</dbReference>
<dbReference type="AlphaFoldDB" id="A0A1X2HTB7"/>
<keyword evidence="3" id="KW-0175">Coiled coil</keyword>
<dbReference type="SMART" id="SM00369">
    <property type="entry name" value="LRR_TYP"/>
    <property type="match status" value="2"/>
</dbReference>
<name>A0A1X2HTB7_SYNRA</name>
<evidence type="ECO:0000313" key="5">
    <source>
        <dbReference type="EMBL" id="ORZ02816.1"/>
    </source>
</evidence>
<dbReference type="STRING" id="13706.A0A1X2HTB7"/>
<keyword evidence="1" id="KW-0433">Leucine-rich repeat</keyword>
<dbReference type="SUPFAM" id="SSF52075">
    <property type="entry name" value="Outer arm dynein light chain 1"/>
    <property type="match status" value="1"/>
</dbReference>
<dbReference type="PANTHER" id="PTHR48051">
    <property type="match status" value="1"/>
</dbReference>
<dbReference type="OrthoDB" id="660555at2759"/>
<keyword evidence="2" id="KW-0677">Repeat</keyword>
<feature type="coiled-coil region" evidence="3">
    <location>
        <begin position="62"/>
        <end position="89"/>
    </location>
</feature>
<dbReference type="InParanoid" id="A0A1X2HTB7"/>
<evidence type="ECO:0000256" key="3">
    <source>
        <dbReference type="SAM" id="Coils"/>
    </source>
</evidence>
<dbReference type="OMA" id="WDINTRE"/>